<reference evidence="5 6" key="1">
    <citation type="submission" date="2016-07" db="EMBL/GenBank/DDBJ databases">
        <title>Multiple horizontal gene transfer events from other fungi enriched the ability of initially mycotrophic Trichoderma (Ascomycota) to feed on dead plant biomass.</title>
        <authorList>
            <consortium name="DOE Joint Genome Institute"/>
            <person name="Aerts A."/>
            <person name="Atanasova L."/>
            <person name="Chenthamara K."/>
            <person name="Zhang J."/>
            <person name="Grujic M."/>
            <person name="Henrissat B."/>
            <person name="Kuo A."/>
            <person name="Salamov A."/>
            <person name="Lipzen A."/>
            <person name="Labutti K."/>
            <person name="Barry K."/>
            <person name="Miao Y."/>
            <person name="Rahimi M.J."/>
            <person name="Shen Q."/>
            <person name="Grigoriev I.V."/>
            <person name="Kubicek C.P."/>
            <person name="Druzhinina I.S."/>
        </authorList>
    </citation>
    <scope>NUCLEOTIDE SEQUENCE [LARGE SCALE GENOMIC DNA]</scope>
    <source>
        <strain evidence="5 6">CBS 433.97</strain>
    </source>
</reference>
<dbReference type="PANTHER" id="PTHR45527">
    <property type="entry name" value="NONRIBOSOMAL PEPTIDE SYNTHETASE"/>
    <property type="match status" value="1"/>
</dbReference>
<dbReference type="InterPro" id="IPR036736">
    <property type="entry name" value="ACP-like_sf"/>
</dbReference>
<dbReference type="FunFam" id="1.10.1200.10:FF:000005">
    <property type="entry name" value="Nonribosomal peptide synthetase 1"/>
    <property type="match status" value="1"/>
</dbReference>
<evidence type="ECO:0000256" key="1">
    <source>
        <dbReference type="ARBA" id="ARBA00022450"/>
    </source>
</evidence>
<dbReference type="GO" id="GO:0031177">
    <property type="term" value="F:phosphopantetheine binding"/>
    <property type="evidence" value="ECO:0007669"/>
    <property type="project" value="InterPro"/>
</dbReference>
<dbReference type="InterPro" id="IPR009081">
    <property type="entry name" value="PP-bd_ACP"/>
</dbReference>
<dbReference type="GO" id="GO:0005737">
    <property type="term" value="C:cytoplasm"/>
    <property type="evidence" value="ECO:0007669"/>
    <property type="project" value="TreeGrafter"/>
</dbReference>
<dbReference type="SUPFAM" id="SSF52777">
    <property type="entry name" value="CoA-dependent acyltransferases"/>
    <property type="match status" value="2"/>
</dbReference>
<dbReference type="SMART" id="SM00823">
    <property type="entry name" value="PKS_PP"/>
    <property type="match status" value="1"/>
</dbReference>
<gene>
    <name evidence="5" type="ORF">M441DRAFT_393209</name>
</gene>
<dbReference type="InterPro" id="IPR023213">
    <property type="entry name" value="CAT-like_dom_sf"/>
</dbReference>
<dbReference type="OrthoDB" id="416786at2759"/>
<evidence type="ECO:0000313" key="5">
    <source>
        <dbReference type="EMBL" id="PTB42649.1"/>
    </source>
</evidence>
<feature type="domain" description="Carrier" evidence="4">
    <location>
        <begin position="9"/>
        <end position="85"/>
    </location>
</feature>
<dbReference type="InterPro" id="IPR001242">
    <property type="entry name" value="Condensation_dom"/>
</dbReference>
<dbReference type="Gene3D" id="1.10.1200.10">
    <property type="entry name" value="ACP-like"/>
    <property type="match status" value="1"/>
</dbReference>
<accession>A0A2T3ZCW9</accession>
<dbReference type="EMBL" id="KZ679260">
    <property type="protein sequence ID" value="PTB42649.1"/>
    <property type="molecule type" value="Genomic_DNA"/>
</dbReference>
<dbReference type="Gene3D" id="3.30.559.10">
    <property type="entry name" value="Chloramphenicol acetyltransferase-like domain"/>
    <property type="match status" value="1"/>
</dbReference>
<dbReference type="AlphaFoldDB" id="A0A2T3ZCW9"/>
<sequence length="526" mass="59324">MATEKEKVAPSTDAEIRLQKLWNKVLNIDTDKIGAEDSFFRLGGDSLDAMHLSNLAQTSGVQLTVANIFKYPSLAAMAKKIEAVGQETVDEIEPFSILQETQTFDTIFAAAIEQCGVHRSEIEDIYPCTPLQVEFMQNSLAHPGYFSIQFIYSFADDLDLERLRRAWDVVAASNAVLRTRIIQSSSCFYQVVMKSPDSCDIAQNLESYLSQDMNKPLGLGQQLTRCAIVNEDKTGKRYWIWTTHHATYDGWSRQLLLTELQRAYRDSTPSIERVKFNNYVRYVTQRDLSDADSFWHTQLTGSTSKPFGTWPASYQPAAKSTLRYDISYSEKTSLDVTIPTILQAAWAVTVANSIHSNEVTLKLTLTGRNAPISGIEQMMAPTATTVPHRLRVDEKQHTHRFLHNIQKWWAEVSQFEHIGWHRIRSLSNDAATACDAAMPIVIHPQTGSSSTELQFDSARLFRAAPCQFLMDCYLTEAGVAVSVYFDDIVFGAGEMQRLLARFGFVFEQMCRAGPEHRLQDIPVGEL</sequence>
<evidence type="ECO:0000313" key="6">
    <source>
        <dbReference type="Proteomes" id="UP000240493"/>
    </source>
</evidence>
<dbReference type="Pfam" id="PF00550">
    <property type="entry name" value="PP-binding"/>
    <property type="match status" value="1"/>
</dbReference>
<organism evidence="5 6">
    <name type="scientific">Trichoderma asperellum (strain ATCC 204424 / CBS 433.97 / NBRC 101777)</name>
    <dbReference type="NCBI Taxonomy" id="1042311"/>
    <lineage>
        <taxon>Eukaryota</taxon>
        <taxon>Fungi</taxon>
        <taxon>Dikarya</taxon>
        <taxon>Ascomycota</taxon>
        <taxon>Pezizomycotina</taxon>
        <taxon>Sordariomycetes</taxon>
        <taxon>Hypocreomycetidae</taxon>
        <taxon>Hypocreales</taxon>
        <taxon>Hypocreaceae</taxon>
        <taxon>Trichoderma</taxon>
    </lineage>
</organism>
<dbReference type="InterPro" id="IPR020806">
    <property type="entry name" value="PKS_PP-bd"/>
</dbReference>
<proteinExistence type="predicted"/>
<keyword evidence="1" id="KW-0596">Phosphopantetheine</keyword>
<name>A0A2T3ZCW9_TRIA4</name>
<keyword evidence="3" id="KW-0436">Ligase</keyword>
<dbReference type="Pfam" id="PF00668">
    <property type="entry name" value="Condensation"/>
    <property type="match status" value="1"/>
</dbReference>
<dbReference type="GO" id="GO:0016874">
    <property type="term" value="F:ligase activity"/>
    <property type="evidence" value="ECO:0007669"/>
    <property type="project" value="UniProtKB-KW"/>
</dbReference>
<dbReference type="Proteomes" id="UP000240493">
    <property type="component" value="Unassembled WGS sequence"/>
</dbReference>
<dbReference type="GO" id="GO:0043041">
    <property type="term" value="P:amino acid activation for nonribosomal peptide biosynthetic process"/>
    <property type="evidence" value="ECO:0007669"/>
    <property type="project" value="TreeGrafter"/>
</dbReference>
<dbReference type="PROSITE" id="PS50075">
    <property type="entry name" value="CARRIER"/>
    <property type="match status" value="1"/>
</dbReference>
<dbReference type="PROSITE" id="PS00012">
    <property type="entry name" value="PHOSPHOPANTETHEINE"/>
    <property type="match status" value="1"/>
</dbReference>
<evidence type="ECO:0000256" key="3">
    <source>
        <dbReference type="ARBA" id="ARBA00022598"/>
    </source>
</evidence>
<dbReference type="PANTHER" id="PTHR45527:SF1">
    <property type="entry name" value="FATTY ACID SYNTHASE"/>
    <property type="match status" value="1"/>
</dbReference>
<protein>
    <recommendedName>
        <fullName evidence="4">Carrier domain-containing protein</fullName>
    </recommendedName>
</protein>
<dbReference type="Gene3D" id="3.30.559.30">
    <property type="entry name" value="Nonribosomal peptide synthetase, condensation domain"/>
    <property type="match status" value="1"/>
</dbReference>
<dbReference type="InterPro" id="IPR006162">
    <property type="entry name" value="Ppantetheine_attach_site"/>
</dbReference>
<keyword evidence="6" id="KW-1185">Reference proteome</keyword>
<evidence type="ECO:0000256" key="2">
    <source>
        <dbReference type="ARBA" id="ARBA00022553"/>
    </source>
</evidence>
<dbReference type="STRING" id="1042311.A0A2T3ZCW9"/>
<dbReference type="CDD" id="cd19545">
    <property type="entry name" value="FUM14_C_NRPS-like"/>
    <property type="match status" value="1"/>
</dbReference>
<dbReference type="GO" id="GO:0044550">
    <property type="term" value="P:secondary metabolite biosynthetic process"/>
    <property type="evidence" value="ECO:0007669"/>
    <property type="project" value="TreeGrafter"/>
</dbReference>
<dbReference type="SUPFAM" id="SSF47336">
    <property type="entry name" value="ACP-like"/>
    <property type="match status" value="1"/>
</dbReference>
<evidence type="ECO:0000259" key="4">
    <source>
        <dbReference type="PROSITE" id="PS50075"/>
    </source>
</evidence>
<keyword evidence="2" id="KW-0597">Phosphoprotein</keyword>